<evidence type="ECO:0000256" key="1">
    <source>
        <dbReference type="SAM" id="MobiDB-lite"/>
    </source>
</evidence>
<feature type="compositionally biased region" description="Basic and acidic residues" evidence="1">
    <location>
        <begin position="17"/>
        <end position="29"/>
    </location>
</feature>
<feature type="region of interest" description="Disordered" evidence="1">
    <location>
        <begin position="1"/>
        <end position="107"/>
    </location>
</feature>
<name>A0AAV7VP59_PLEWA</name>
<keyword evidence="3" id="KW-1185">Reference proteome</keyword>
<reference evidence="2" key="1">
    <citation type="journal article" date="2022" name="bioRxiv">
        <title>Sequencing and chromosome-scale assembly of the giantPleurodeles waltlgenome.</title>
        <authorList>
            <person name="Brown T."/>
            <person name="Elewa A."/>
            <person name="Iarovenko S."/>
            <person name="Subramanian E."/>
            <person name="Araus A.J."/>
            <person name="Petzold A."/>
            <person name="Susuki M."/>
            <person name="Suzuki K.-i.T."/>
            <person name="Hayashi T."/>
            <person name="Toyoda A."/>
            <person name="Oliveira C."/>
            <person name="Osipova E."/>
            <person name="Leigh N.D."/>
            <person name="Simon A."/>
            <person name="Yun M.H."/>
        </authorList>
    </citation>
    <scope>NUCLEOTIDE SEQUENCE</scope>
    <source>
        <strain evidence="2">20211129_DDA</strain>
        <tissue evidence="2">Liver</tissue>
    </source>
</reference>
<protein>
    <submittedName>
        <fullName evidence="2">Uncharacterized protein</fullName>
    </submittedName>
</protein>
<gene>
    <name evidence="2" type="ORF">NDU88_005653</name>
</gene>
<accession>A0AAV7VP59</accession>
<proteinExistence type="predicted"/>
<organism evidence="2 3">
    <name type="scientific">Pleurodeles waltl</name>
    <name type="common">Iberian ribbed newt</name>
    <dbReference type="NCBI Taxonomy" id="8319"/>
    <lineage>
        <taxon>Eukaryota</taxon>
        <taxon>Metazoa</taxon>
        <taxon>Chordata</taxon>
        <taxon>Craniata</taxon>
        <taxon>Vertebrata</taxon>
        <taxon>Euteleostomi</taxon>
        <taxon>Amphibia</taxon>
        <taxon>Batrachia</taxon>
        <taxon>Caudata</taxon>
        <taxon>Salamandroidea</taxon>
        <taxon>Salamandridae</taxon>
        <taxon>Pleurodelinae</taxon>
        <taxon>Pleurodeles</taxon>
    </lineage>
</organism>
<evidence type="ECO:0000313" key="3">
    <source>
        <dbReference type="Proteomes" id="UP001066276"/>
    </source>
</evidence>
<evidence type="ECO:0000313" key="2">
    <source>
        <dbReference type="EMBL" id="KAJ1201849.1"/>
    </source>
</evidence>
<feature type="compositionally biased region" description="Basic and acidic residues" evidence="1">
    <location>
        <begin position="75"/>
        <end position="98"/>
    </location>
</feature>
<dbReference type="EMBL" id="JANPWB010000003">
    <property type="protein sequence ID" value="KAJ1201849.1"/>
    <property type="molecule type" value="Genomic_DNA"/>
</dbReference>
<dbReference type="Proteomes" id="UP001066276">
    <property type="component" value="Chromosome 2_1"/>
</dbReference>
<sequence length="107" mass="11598">MGEEEAGVFSCTPSPRRTGESSGGDRDRPPGPGTCPLGAAARGRRWPSGTREQLPCPGAPSVTSARGSWRNWAAQDERRRTAPGHRTERTEWAMRPEQLRSGVSLGR</sequence>
<comment type="caution">
    <text evidence="2">The sequence shown here is derived from an EMBL/GenBank/DDBJ whole genome shotgun (WGS) entry which is preliminary data.</text>
</comment>
<dbReference type="AlphaFoldDB" id="A0AAV7VP59"/>